<sequence length="451" mass="49674">MKIFISGDGESGTYLAKLLSSENQDIILMGNNDEHLNNLDARYNILTTSGNPLSVKDLKKAGVADSDLFIAVNKRTPLNITACQLAKLCGARSTVARIDEEELMRSPSREFLETSGIGTMVFPELLAAHEVLVSLRNNWTKNRFELHGGLLTVVAVRLKGNSPLVGLTLRDLANTERTFHVAAIKRGWDLIIPRGSDTLLEGDTIYLVATPENLNTLPALCGTVQKRIRRVMIAGGDKFARIVAARLMKDYDVVIIEPDRELCRKITEILPDVTVVNASFRNLDVLREEDLPSMDAFLAFSGSDETNIVSCMIAREFGVGTVIAEIEDTQYIAEGESLNIDKVINKKLVTSSHIMRLILNNDVEAPRLMSLESAGVMEIVVREGAKVAGERVRDVHISRHLTIAGVIRGSKGYLVDGDTILMPGDHVVAVCRNGHFKEVDRLFGKSPFQKK</sequence>
<comment type="caution">
    <text evidence="1">The sequence shown here is derived from an EMBL/GenBank/DDBJ whole genome shotgun (WGS) entry which is preliminary data.</text>
</comment>
<keyword evidence="2" id="KW-1185">Reference proteome</keyword>
<reference evidence="1" key="1">
    <citation type="submission" date="2019-04" db="EMBL/GenBank/DDBJ databases">
        <title>Microbes associate with the intestines of laboratory mice.</title>
        <authorList>
            <person name="Navarre W."/>
            <person name="Wong E."/>
            <person name="Huang K."/>
            <person name="Tropini C."/>
            <person name="Ng K."/>
            <person name="Yu B."/>
        </authorList>
    </citation>
    <scope>NUCLEOTIDE SEQUENCE</scope>
    <source>
        <strain evidence="1">NM04_E33</strain>
    </source>
</reference>
<accession>A0AC61REA3</accession>
<evidence type="ECO:0000313" key="2">
    <source>
        <dbReference type="Proteomes" id="UP000306319"/>
    </source>
</evidence>
<dbReference type="Proteomes" id="UP000306319">
    <property type="component" value="Unassembled WGS sequence"/>
</dbReference>
<organism evidence="1 2">
    <name type="scientific">Lepagella muris</name>
    <dbReference type="NCBI Taxonomy" id="3032870"/>
    <lineage>
        <taxon>Bacteria</taxon>
        <taxon>Pseudomonadati</taxon>
        <taxon>Bacteroidota</taxon>
        <taxon>Bacteroidia</taxon>
        <taxon>Bacteroidales</taxon>
        <taxon>Muribaculaceae</taxon>
        <taxon>Lepagella</taxon>
    </lineage>
</organism>
<name>A0AC61REA3_9BACT</name>
<proteinExistence type="predicted"/>
<gene>
    <name evidence="1" type="primary">trkA</name>
    <name evidence="1" type="ORF">E5331_14530</name>
</gene>
<dbReference type="EMBL" id="SRYB01000025">
    <property type="protein sequence ID" value="TGY77398.1"/>
    <property type="molecule type" value="Genomic_DNA"/>
</dbReference>
<protein>
    <submittedName>
        <fullName evidence="1">Trk system potassium transporter TrkA</fullName>
    </submittedName>
</protein>
<evidence type="ECO:0000313" key="1">
    <source>
        <dbReference type="EMBL" id="TGY77398.1"/>
    </source>
</evidence>